<dbReference type="InterPro" id="IPR041694">
    <property type="entry name" value="ADH_N_2"/>
</dbReference>
<keyword evidence="4" id="KW-1185">Reference proteome</keyword>
<dbReference type="InterPro" id="IPR045010">
    <property type="entry name" value="MDR_fam"/>
</dbReference>
<dbReference type="SUPFAM" id="SSF50129">
    <property type="entry name" value="GroES-like"/>
    <property type="match status" value="1"/>
</dbReference>
<name>A0A401GH63_9APHY</name>
<sequence>MAPSQYTQIVLAERPEAEITPTTFRREVVPFNLKPGSGQVLVQVNYLSLDPAMRGWLNDRRSYMRPVQIGEVMRASGLGIVIEAGEGSAFARGDCVSGGFGWREYAVMNDKDVQKVHVSPGTELLDYLGPLSFTGLTAYFGLLDVGKVKPGDKLLVSGAAGATGSVVCQIGKQRGAKVYAIAGSADKCAWLENEIGVEKALNYKSPTFHQDFKNSVGYIDVYFDNVGGEILDFVLTRLNTYARIVLCGAISDYNTSAPTGLRAYMNLISQRAKIEGFIVSDYEERFPEALKDLASWLASGSLKRKFTVVQGLDNAPTGLGLLFTGGNTGKLVVKVTEDTTPSANL</sequence>
<evidence type="ECO:0000256" key="1">
    <source>
        <dbReference type="ARBA" id="ARBA00023002"/>
    </source>
</evidence>
<dbReference type="Pfam" id="PF00107">
    <property type="entry name" value="ADH_zinc_N"/>
    <property type="match status" value="1"/>
</dbReference>
<dbReference type="InterPro" id="IPR013149">
    <property type="entry name" value="ADH-like_C"/>
</dbReference>
<evidence type="ECO:0000259" key="2">
    <source>
        <dbReference type="SMART" id="SM00829"/>
    </source>
</evidence>
<evidence type="ECO:0000313" key="3">
    <source>
        <dbReference type="EMBL" id="GBE81465.1"/>
    </source>
</evidence>
<dbReference type="Proteomes" id="UP000287166">
    <property type="component" value="Unassembled WGS sequence"/>
</dbReference>
<dbReference type="AlphaFoldDB" id="A0A401GH63"/>
<dbReference type="OrthoDB" id="809632at2759"/>
<dbReference type="InParanoid" id="A0A401GH63"/>
<gene>
    <name evidence="3" type="ORF">SCP_0311940</name>
</gene>
<protein>
    <submittedName>
        <fullName evidence="3">Uncharacterized membrane protein</fullName>
    </submittedName>
</protein>
<accession>A0A401GH63</accession>
<organism evidence="3 4">
    <name type="scientific">Sparassis crispa</name>
    <dbReference type="NCBI Taxonomy" id="139825"/>
    <lineage>
        <taxon>Eukaryota</taxon>
        <taxon>Fungi</taxon>
        <taxon>Dikarya</taxon>
        <taxon>Basidiomycota</taxon>
        <taxon>Agaricomycotina</taxon>
        <taxon>Agaricomycetes</taxon>
        <taxon>Polyporales</taxon>
        <taxon>Sparassidaceae</taxon>
        <taxon>Sparassis</taxon>
    </lineage>
</organism>
<dbReference type="InterPro" id="IPR036291">
    <property type="entry name" value="NAD(P)-bd_dom_sf"/>
</dbReference>
<dbReference type="PANTHER" id="PTHR43205">
    <property type="entry name" value="PROSTAGLANDIN REDUCTASE"/>
    <property type="match status" value="1"/>
</dbReference>
<dbReference type="Pfam" id="PF16884">
    <property type="entry name" value="ADH_N_2"/>
    <property type="match status" value="1"/>
</dbReference>
<dbReference type="GeneID" id="38778382"/>
<dbReference type="FunFam" id="3.40.50.720:FF:000121">
    <property type="entry name" value="Prostaglandin reductase 2"/>
    <property type="match status" value="1"/>
</dbReference>
<dbReference type="InterPro" id="IPR011032">
    <property type="entry name" value="GroES-like_sf"/>
</dbReference>
<dbReference type="PANTHER" id="PTHR43205:SF42">
    <property type="entry name" value="ALCOHOL DEHYDROGENASE, ZINC-CONTAINING (AFU_ORTHOLOGUE AFUA_7G04530)"/>
    <property type="match status" value="1"/>
</dbReference>
<comment type="caution">
    <text evidence="3">The sequence shown here is derived from an EMBL/GenBank/DDBJ whole genome shotgun (WGS) entry which is preliminary data.</text>
</comment>
<evidence type="ECO:0000313" key="4">
    <source>
        <dbReference type="Proteomes" id="UP000287166"/>
    </source>
</evidence>
<dbReference type="SMART" id="SM00829">
    <property type="entry name" value="PKS_ER"/>
    <property type="match status" value="1"/>
</dbReference>
<feature type="domain" description="Enoyl reductase (ER)" evidence="2">
    <location>
        <begin position="19"/>
        <end position="333"/>
    </location>
</feature>
<dbReference type="Gene3D" id="3.90.180.10">
    <property type="entry name" value="Medium-chain alcohol dehydrogenases, catalytic domain"/>
    <property type="match status" value="1"/>
</dbReference>
<dbReference type="CDD" id="cd05288">
    <property type="entry name" value="PGDH"/>
    <property type="match status" value="1"/>
</dbReference>
<dbReference type="SUPFAM" id="SSF51735">
    <property type="entry name" value="NAD(P)-binding Rossmann-fold domains"/>
    <property type="match status" value="1"/>
</dbReference>
<keyword evidence="1" id="KW-0560">Oxidoreductase</keyword>
<proteinExistence type="predicted"/>
<reference evidence="3 4" key="1">
    <citation type="journal article" date="2018" name="Sci. Rep.">
        <title>Genome sequence of the cauliflower mushroom Sparassis crispa (Hanabiratake) and its association with beneficial usage.</title>
        <authorList>
            <person name="Kiyama R."/>
            <person name="Furutani Y."/>
            <person name="Kawaguchi K."/>
            <person name="Nakanishi T."/>
        </authorList>
    </citation>
    <scope>NUCLEOTIDE SEQUENCE [LARGE SCALE GENOMIC DNA]</scope>
</reference>
<dbReference type="EMBL" id="BFAD01000003">
    <property type="protein sequence ID" value="GBE81465.1"/>
    <property type="molecule type" value="Genomic_DNA"/>
</dbReference>
<dbReference type="RefSeq" id="XP_027612378.1">
    <property type="nucleotide sequence ID" value="XM_027756577.1"/>
</dbReference>
<dbReference type="Gene3D" id="3.40.50.720">
    <property type="entry name" value="NAD(P)-binding Rossmann-like Domain"/>
    <property type="match status" value="1"/>
</dbReference>
<dbReference type="InterPro" id="IPR020843">
    <property type="entry name" value="ER"/>
</dbReference>
<dbReference type="GO" id="GO:0016628">
    <property type="term" value="F:oxidoreductase activity, acting on the CH-CH group of donors, NAD or NADP as acceptor"/>
    <property type="evidence" value="ECO:0007669"/>
    <property type="project" value="InterPro"/>
</dbReference>